<dbReference type="PROSITE" id="PS50127">
    <property type="entry name" value="UBC_2"/>
    <property type="match status" value="1"/>
</dbReference>
<dbReference type="Proteomes" id="UP000887574">
    <property type="component" value="Unplaced"/>
</dbReference>
<dbReference type="GO" id="GO:0032446">
    <property type="term" value="P:protein modification by small protein conjugation"/>
    <property type="evidence" value="ECO:0007669"/>
    <property type="project" value="UniProtKB-ARBA"/>
</dbReference>
<evidence type="ECO:0000256" key="1">
    <source>
        <dbReference type="SAM" id="MobiDB-lite"/>
    </source>
</evidence>
<organism evidence="3 4">
    <name type="scientific">Ditylenchus dipsaci</name>
    <dbReference type="NCBI Taxonomy" id="166011"/>
    <lineage>
        <taxon>Eukaryota</taxon>
        <taxon>Metazoa</taxon>
        <taxon>Ecdysozoa</taxon>
        <taxon>Nematoda</taxon>
        <taxon>Chromadorea</taxon>
        <taxon>Rhabditida</taxon>
        <taxon>Tylenchina</taxon>
        <taxon>Tylenchomorpha</taxon>
        <taxon>Sphaerularioidea</taxon>
        <taxon>Anguinidae</taxon>
        <taxon>Anguininae</taxon>
        <taxon>Ditylenchus</taxon>
    </lineage>
</organism>
<feature type="region of interest" description="Disordered" evidence="1">
    <location>
        <begin position="136"/>
        <end position="172"/>
    </location>
</feature>
<evidence type="ECO:0000259" key="2">
    <source>
        <dbReference type="PROSITE" id="PS50127"/>
    </source>
</evidence>
<dbReference type="SUPFAM" id="SSF54495">
    <property type="entry name" value="UBC-like"/>
    <property type="match status" value="1"/>
</dbReference>
<protein>
    <submittedName>
        <fullName evidence="4">UBC core domain-containing protein</fullName>
    </submittedName>
</protein>
<dbReference type="Gene3D" id="3.10.110.10">
    <property type="entry name" value="Ubiquitin Conjugating Enzyme"/>
    <property type="match status" value="1"/>
</dbReference>
<dbReference type="InterPro" id="IPR000608">
    <property type="entry name" value="UBC"/>
</dbReference>
<evidence type="ECO:0000313" key="4">
    <source>
        <dbReference type="WBParaSite" id="jg2667"/>
    </source>
</evidence>
<dbReference type="AlphaFoldDB" id="A0A915E6C5"/>
<reference evidence="4" key="1">
    <citation type="submission" date="2022-11" db="UniProtKB">
        <authorList>
            <consortium name="WormBaseParasite"/>
        </authorList>
    </citation>
    <scope>IDENTIFICATION</scope>
</reference>
<dbReference type="WBParaSite" id="jg2667">
    <property type="protein sequence ID" value="jg2667"/>
    <property type="gene ID" value="jg2667"/>
</dbReference>
<keyword evidence="3" id="KW-1185">Reference proteome</keyword>
<name>A0A915E6C5_9BILA</name>
<accession>A0A915E6C5</accession>
<evidence type="ECO:0000313" key="3">
    <source>
        <dbReference type="Proteomes" id="UP000887574"/>
    </source>
</evidence>
<proteinExistence type="predicted"/>
<dbReference type="SMART" id="SM00212">
    <property type="entry name" value="UBCc"/>
    <property type="match status" value="1"/>
</dbReference>
<dbReference type="InterPro" id="IPR050113">
    <property type="entry name" value="Ub_conjugating_enzyme"/>
</dbReference>
<dbReference type="InterPro" id="IPR016135">
    <property type="entry name" value="UBQ-conjugating_enzyme/RWD"/>
</dbReference>
<sequence length="172" mass="19145">MSSFGARTIPRATLLRLQNELRELKIAIFGAPDTVYQGGYFVANLSFPDNYPFAPPVLKFTNPPLHPNDGTVCISILHSAQNEATSGEADNERWNITQSVRTVLLSIISMLNEPNLSSPANNTAYTDLINVQIEESKAQSEDAKKARMPQQKLVEMDFTNDPIDFTDDNQDE</sequence>
<dbReference type="Pfam" id="PF00179">
    <property type="entry name" value="UQ_con"/>
    <property type="match status" value="1"/>
</dbReference>
<feature type="compositionally biased region" description="Basic and acidic residues" evidence="1">
    <location>
        <begin position="136"/>
        <end position="145"/>
    </location>
</feature>
<feature type="domain" description="UBC core" evidence="2">
    <location>
        <begin position="1"/>
        <end position="148"/>
    </location>
</feature>
<dbReference type="PANTHER" id="PTHR24067">
    <property type="entry name" value="UBIQUITIN-CONJUGATING ENZYME E2"/>
    <property type="match status" value="1"/>
</dbReference>